<organism evidence="4 5">
    <name type="scientific">Schizosaccharomyces osmophilus</name>
    <dbReference type="NCBI Taxonomy" id="2545709"/>
    <lineage>
        <taxon>Eukaryota</taxon>
        <taxon>Fungi</taxon>
        <taxon>Dikarya</taxon>
        <taxon>Ascomycota</taxon>
        <taxon>Taphrinomycotina</taxon>
        <taxon>Schizosaccharomycetes</taxon>
        <taxon>Schizosaccharomycetales</taxon>
        <taxon>Schizosaccharomycetaceae</taxon>
        <taxon>Schizosaccharomyces</taxon>
    </lineage>
</organism>
<reference evidence="4 5" key="1">
    <citation type="journal article" date="2023" name="G3 (Bethesda)">
        <title>A high-quality reference genome for the fission yeast Schizosaccharomyces osmophilus.</title>
        <authorList>
            <person name="Jia G.S."/>
            <person name="Zhang W.C."/>
            <person name="Liang Y."/>
            <person name="Liu X.H."/>
            <person name="Rhind N."/>
            <person name="Pidoux A."/>
            <person name="Brysch-Herzberg M."/>
            <person name="Du L.L."/>
        </authorList>
    </citation>
    <scope>NUCLEOTIDE SEQUENCE [LARGE SCALE GENOMIC DNA]</scope>
    <source>
        <strain evidence="4 5">CBS 15793</strain>
    </source>
</reference>
<evidence type="ECO:0000256" key="2">
    <source>
        <dbReference type="ARBA" id="ARBA00022803"/>
    </source>
</evidence>
<proteinExistence type="predicted"/>
<dbReference type="InterPro" id="IPR011990">
    <property type="entry name" value="TPR-like_helical_dom_sf"/>
</dbReference>
<keyword evidence="2 3" id="KW-0802">TPR repeat</keyword>
<dbReference type="InterPro" id="IPR019734">
    <property type="entry name" value="TPR_rpt"/>
</dbReference>
<protein>
    <submittedName>
        <fullName evidence="4">NatA N-acetyltransferase complex regulatory subunit Nat1</fullName>
    </submittedName>
</protein>
<dbReference type="PANTHER" id="PTHR22767:SF14">
    <property type="entry name" value="N-TERMINAL ACETYLTRANSFERASE A COMPLEX SUBUNIT-LIKE PROTEIN C418.02"/>
    <property type="match status" value="1"/>
</dbReference>
<evidence type="ECO:0000256" key="1">
    <source>
        <dbReference type="ARBA" id="ARBA00022737"/>
    </source>
</evidence>
<evidence type="ECO:0000313" key="4">
    <source>
        <dbReference type="EMBL" id="WBW70588.1"/>
    </source>
</evidence>
<evidence type="ECO:0000256" key="3">
    <source>
        <dbReference type="PROSITE-ProRule" id="PRU00339"/>
    </source>
</evidence>
<keyword evidence="5" id="KW-1185">Reference proteome</keyword>
<dbReference type="InterPro" id="IPR021183">
    <property type="entry name" value="NatA_aux_su"/>
</dbReference>
<dbReference type="Gene3D" id="1.25.40.1010">
    <property type="match status" value="1"/>
</dbReference>
<dbReference type="PANTHER" id="PTHR22767">
    <property type="entry name" value="N-TERMINAL ACETYLTRANSFERASE-RELATED"/>
    <property type="match status" value="1"/>
</dbReference>
<gene>
    <name evidence="4" type="primary">nat1</name>
    <name evidence="4" type="ORF">SOMG_00670</name>
</gene>
<feature type="repeat" description="TPR" evidence="3">
    <location>
        <begin position="76"/>
        <end position="109"/>
    </location>
</feature>
<dbReference type="RefSeq" id="XP_056034831.1">
    <property type="nucleotide sequence ID" value="XM_056179464.1"/>
</dbReference>
<name>A0AAE9W6N6_9SCHI</name>
<dbReference type="Gene3D" id="1.25.40.1040">
    <property type="match status" value="1"/>
</dbReference>
<dbReference type="Pfam" id="PF12569">
    <property type="entry name" value="NatA_aux_su"/>
    <property type="match status" value="1"/>
</dbReference>
<dbReference type="GO" id="GO:0031415">
    <property type="term" value="C:NatA complex"/>
    <property type="evidence" value="ECO:0007669"/>
    <property type="project" value="TreeGrafter"/>
</dbReference>
<keyword evidence="1" id="KW-0677">Repeat</keyword>
<accession>A0AAE9W6N6</accession>
<dbReference type="SUPFAM" id="SSF48452">
    <property type="entry name" value="TPR-like"/>
    <property type="match status" value="1"/>
</dbReference>
<sequence length="670" mass="78171">MKKSAGKEVALFDRAVDQFEEGHFSRSLKTTLSILKRKPKHAEAIALEGLNLCKLENYQDALLKCQLAISLDAKSRFCWQALAITYRDRKDYHSSLNAYKNAVKTSPENEGLLYDTAYLQFHLRLYDALVQSWQTLVCMDSENMEYRLCLALSYYLSGSYDCCLAHCTDLLRFYELAPNASSRLACFIPNLALKQGLQFHDSFHLFHMYSSFISNDWQRDEQLANLYFQFQKYDEALLLYGKLTAKYSCRNEFVWRYLKSLQELTISKGLPRDVLYGKFQYLLELFPNAMNIKILILQFLVTGNLEYDFFLEHLLTYSKNKGIPSTILLLKSSIQGNLPFAYKIKEFLIFRLQNSEKDIPTAHLWNLYYLSCLTYFILDYASSLYWIDRAISNLPTLPELYSLKGKILFRLGEWSDAIHTLTFCCELDKGDRALASRLAKIYFHMDESELAYQSLSKFCKDRFGGVPTYLAETECIWFLIEDGESLLRQQCYGLALKRFHQLYIIFKEWSNLSFNYHTYCAENAEFGQYLEMDGWTKALWDSPAYLRAALGATIIYLKLHDSPYFKYGENARAVHSMSEIEQIQFDKDRNQSVAKLHLQEESRIKRIILDEDEDPLVIDHDLFGMELLRTKDPLQEAMKFLYPLRLDCLKGWGFLKVLASKIYNSKGTDL</sequence>
<dbReference type="Proteomes" id="UP001212411">
    <property type="component" value="Chromosome 1"/>
</dbReference>
<dbReference type="AlphaFoldDB" id="A0AAE9W6N6"/>
<dbReference type="GeneID" id="80874153"/>
<dbReference type="PROSITE" id="PS50005">
    <property type="entry name" value="TPR"/>
    <property type="match status" value="1"/>
</dbReference>
<dbReference type="EMBL" id="CP115611">
    <property type="protein sequence ID" value="WBW70588.1"/>
    <property type="molecule type" value="Genomic_DNA"/>
</dbReference>
<evidence type="ECO:0000313" key="5">
    <source>
        <dbReference type="Proteomes" id="UP001212411"/>
    </source>
</evidence>
<dbReference type="SMART" id="SM00028">
    <property type="entry name" value="TPR"/>
    <property type="match status" value="4"/>
</dbReference>
<dbReference type="KEGG" id="som:SOMG_00670"/>